<evidence type="ECO:0000256" key="6">
    <source>
        <dbReference type="ARBA" id="ARBA00032058"/>
    </source>
</evidence>
<keyword evidence="2" id="KW-0963">Cytoplasm</keyword>
<dbReference type="GO" id="GO:0005737">
    <property type="term" value="C:cytoplasm"/>
    <property type="evidence" value="ECO:0007669"/>
    <property type="project" value="UniProtKB-SubCell"/>
</dbReference>
<dbReference type="OrthoDB" id="40962at2759"/>
<sequence length="186" mass="20168">MILSRTTLLAAGAAGLAARQMSISRRVVMSAADLATTTLRPVKNGAINGNSIEASSLWRDNGALVFVAANDTVLGVGEFQRDYFKGSELYLDEDKAFYAYLGNRRLLTLGGTLKALLLPWRTIRSFRDVGRRMKEKNIEGNMVGEGLLLGGVLVVDKSGKIIYSYQEKTGTPAPIDAVEEALARLD</sequence>
<accession>A0A8J2SS93</accession>
<name>A0A8J2SS93_9STRA</name>
<evidence type="ECO:0000313" key="8">
    <source>
        <dbReference type="EMBL" id="CAH0375438.1"/>
    </source>
</evidence>
<keyword evidence="9" id="KW-1185">Reference proteome</keyword>
<comment type="caution">
    <text evidence="8">The sequence shown here is derived from an EMBL/GenBank/DDBJ whole genome shotgun (WGS) entry which is preliminary data.</text>
</comment>
<gene>
    <name evidence="8" type="ORF">PECAL_4P27720</name>
</gene>
<comment type="similarity">
    <text evidence="4">Belongs to the peroxiredoxin-like PRXL2 family. PRXL2A subfamily.</text>
</comment>
<dbReference type="InterPro" id="IPR032801">
    <property type="entry name" value="PXL2A/B/C"/>
</dbReference>
<evidence type="ECO:0000313" key="9">
    <source>
        <dbReference type="Proteomes" id="UP000789595"/>
    </source>
</evidence>
<evidence type="ECO:0000256" key="3">
    <source>
        <dbReference type="ARBA" id="ARBA00023284"/>
    </source>
</evidence>
<dbReference type="EMBL" id="CAKKNE010000004">
    <property type="protein sequence ID" value="CAH0375438.1"/>
    <property type="molecule type" value="Genomic_DNA"/>
</dbReference>
<evidence type="ECO:0000256" key="5">
    <source>
        <dbReference type="ARBA" id="ARBA00023849"/>
    </source>
</evidence>
<evidence type="ECO:0000256" key="1">
    <source>
        <dbReference type="ARBA" id="ARBA00004496"/>
    </source>
</evidence>
<dbReference type="PANTHER" id="PTHR28630">
    <property type="match status" value="1"/>
</dbReference>
<proteinExistence type="inferred from homology"/>
<keyword evidence="3" id="KW-0676">Redox-active center</keyword>
<dbReference type="Pfam" id="PF13911">
    <property type="entry name" value="AhpC-TSA_2"/>
    <property type="match status" value="1"/>
</dbReference>
<reference evidence="8" key="1">
    <citation type="submission" date="2021-11" db="EMBL/GenBank/DDBJ databases">
        <authorList>
            <consortium name="Genoscope - CEA"/>
            <person name="William W."/>
        </authorList>
    </citation>
    <scope>NUCLEOTIDE SEQUENCE</scope>
</reference>
<organism evidence="8 9">
    <name type="scientific">Pelagomonas calceolata</name>
    <dbReference type="NCBI Taxonomy" id="35677"/>
    <lineage>
        <taxon>Eukaryota</taxon>
        <taxon>Sar</taxon>
        <taxon>Stramenopiles</taxon>
        <taxon>Ochrophyta</taxon>
        <taxon>Pelagophyceae</taxon>
        <taxon>Pelagomonadales</taxon>
        <taxon>Pelagomonadaceae</taxon>
        <taxon>Pelagomonas</taxon>
    </lineage>
</organism>
<evidence type="ECO:0000256" key="4">
    <source>
        <dbReference type="ARBA" id="ARBA00023787"/>
    </source>
</evidence>
<evidence type="ECO:0000256" key="2">
    <source>
        <dbReference type="ARBA" id="ARBA00022490"/>
    </source>
</evidence>
<comment type="subcellular location">
    <subcellularLocation>
        <location evidence="1">Cytoplasm</location>
    </subcellularLocation>
</comment>
<protein>
    <recommendedName>
        <fullName evidence="5">Peroxiredoxin-like 2A</fullName>
    </recommendedName>
    <alternativeName>
        <fullName evidence="7">Peroxiredoxin-like 2 activated in M-CSF stimulated monocytes</fullName>
    </alternativeName>
    <alternativeName>
        <fullName evidence="6">Redox-regulatory protein FAM213A</fullName>
    </alternativeName>
</protein>
<evidence type="ECO:0000256" key="7">
    <source>
        <dbReference type="ARBA" id="ARBA00032129"/>
    </source>
</evidence>
<dbReference type="PANTHER" id="PTHR28630:SF31">
    <property type="entry name" value="PEROXIREDOXIN-LIKE 2A"/>
    <property type="match status" value="1"/>
</dbReference>
<dbReference type="Proteomes" id="UP000789595">
    <property type="component" value="Unassembled WGS sequence"/>
</dbReference>
<dbReference type="AlphaFoldDB" id="A0A8J2SS93"/>